<dbReference type="AlphaFoldDB" id="A0A448X3I0"/>
<accession>A0A448X3I0</accession>
<dbReference type="EMBL" id="CAAALY010084772">
    <property type="protein sequence ID" value="VEL27082.1"/>
    <property type="molecule type" value="Genomic_DNA"/>
</dbReference>
<comment type="caution">
    <text evidence="1">The sequence shown here is derived from an EMBL/GenBank/DDBJ whole genome shotgun (WGS) entry which is preliminary data.</text>
</comment>
<reference evidence="1" key="1">
    <citation type="submission" date="2018-11" db="EMBL/GenBank/DDBJ databases">
        <authorList>
            <consortium name="Pathogen Informatics"/>
        </authorList>
    </citation>
    <scope>NUCLEOTIDE SEQUENCE</scope>
</reference>
<proteinExistence type="predicted"/>
<organism evidence="1 2">
    <name type="scientific">Protopolystoma xenopodis</name>
    <dbReference type="NCBI Taxonomy" id="117903"/>
    <lineage>
        <taxon>Eukaryota</taxon>
        <taxon>Metazoa</taxon>
        <taxon>Spiralia</taxon>
        <taxon>Lophotrochozoa</taxon>
        <taxon>Platyhelminthes</taxon>
        <taxon>Monogenea</taxon>
        <taxon>Polyopisthocotylea</taxon>
        <taxon>Polystomatidea</taxon>
        <taxon>Polystomatidae</taxon>
        <taxon>Protopolystoma</taxon>
    </lineage>
</organism>
<evidence type="ECO:0000313" key="1">
    <source>
        <dbReference type="EMBL" id="VEL27082.1"/>
    </source>
</evidence>
<evidence type="ECO:0000313" key="2">
    <source>
        <dbReference type="Proteomes" id="UP000784294"/>
    </source>
</evidence>
<protein>
    <submittedName>
        <fullName evidence="1">Uncharacterized protein</fullName>
    </submittedName>
</protein>
<name>A0A448X3I0_9PLAT</name>
<keyword evidence="2" id="KW-1185">Reference proteome</keyword>
<sequence length="133" mass="15266">MMIKPENAVAVGAKSRHGRKTCLIISSRPVMLGQKFRFPREDKQSVRARLPRLHCVGSLAGAEVTVQRNMHFVDEVDEKVVDELLKKGTAVSETRRQSEKDARKWVLNRDRNMLNLPAIRLDSRMIVYERISP</sequence>
<gene>
    <name evidence="1" type="ORF">PXEA_LOCUS20522</name>
</gene>
<dbReference type="Proteomes" id="UP000784294">
    <property type="component" value="Unassembled WGS sequence"/>
</dbReference>